<dbReference type="EMBL" id="JAZDUF010000007">
    <property type="protein sequence ID" value="MEE3852721.1"/>
    <property type="molecule type" value="Genomic_DNA"/>
</dbReference>
<evidence type="ECO:0000313" key="3">
    <source>
        <dbReference type="Proteomes" id="UP001347146"/>
    </source>
</evidence>
<dbReference type="Gene3D" id="3.40.50.360">
    <property type="match status" value="1"/>
</dbReference>
<feature type="domain" description="NADPH-dependent FMN reductase-like" evidence="1">
    <location>
        <begin position="7"/>
        <end position="158"/>
    </location>
</feature>
<sequence length="189" mass="19514">MTERNVEIVALVGSLRRESINRRLAQLAADKAPEGASVTIVEGLGKLAFYSEDDDPSTAAGATLPAGVAELREAVAAADAVLLVTPEYNGTMPAVLKNAIDWLSRPFGAGALSGKPVGVIGAALGRYAGTWSREDTRKSVKIAGGHVVEEVEFGIQSANLTDDGFADPDVVAGVLGALSRLLDEVSVNA</sequence>
<dbReference type="RefSeq" id="WP_330435181.1">
    <property type="nucleotide sequence ID" value="NZ_JAZDUF010000007.1"/>
</dbReference>
<dbReference type="InterPro" id="IPR029039">
    <property type="entry name" value="Flavoprotein-like_sf"/>
</dbReference>
<name>A0ABU7MJC4_9ACTN</name>
<keyword evidence="3" id="KW-1185">Reference proteome</keyword>
<evidence type="ECO:0000313" key="2">
    <source>
        <dbReference type="EMBL" id="MEE3852721.1"/>
    </source>
</evidence>
<protein>
    <submittedName>
        <fullName evidence="2">NAD(P)H-dependent oxidoreductase</fullName>
        <ecNumber evidence="2">1.-.-.-</ecNumber>
    </submittedName>
</protein>
<dbReference type="GO" id="GO:0016491">
    <property type="term" value="F:oxidoreductase activity"/>
    <property type="evidence" value="ECO:0007669"/>
    <property type="project" value="UniProtKB-KW"/>
</dbReference>
<keyword evidence="2" id="KW-0560">Oxidoreductase</keyword>
<proteinExistence type="predicted"/>
<accession>A0ABU7MJC4</accession>
<dbReference type="Pfam" id="PF03358">
    <property type="entry name" value="FMN_red"/>
    <property type="match status" value="1"/>
</dbReference>
<reference evidence="2 3" key="1">
    <citation type="submission" date="2024-01" db="EMBL/GenBank/DDBJ databases">
        <title>Draft genome sequence of Gordonia sp. LSe1-13.</title>
        <authorList>
            <person name="Suphannarot A."/>
            <person name="Mingma R."/>
        </authorList>
    </citation>
    <scope>NUCLEOTIDE SEQUENCE [LARGE SCALE GENOMIC DNA]</scope>
    <source>
        <strain evidence="2 3">LSe1-13</strain>
    </source>
</reference>
<evidence type="ECO:0000259" key="1">
    <source>
        <dbReference type="Pfam" id="PF03358"/>
    </source>
</evidence>
<dbReference type="InterPro" id="IPR005025">
    <property type="entry name" value="FMN_Rdtase-like_dom"/>
</dbReference>
<dbReference type="InterPro" id="IPR050712">
    <property type="entry name" value="NAD(P)H-dep_reductase"/>
</dbReference>
<dbReference type="EC" id="1.-.-.-" evidence="2"/>
<comment type="caution">
    <text evidence="2">The sequence shown here is derived from an EMBL/GenBank/DDBJ whole genome shotgun (WGS) entry which is preliminary data.</text>
</comment>
<gene>
    <name evidence="2" type="ORF">VZC37_20445</name>
</gene>
<dbReference type="SUPFAM" id="SSF52218">
    <property type="entry name" value="Flavoproteins"/>
    <property type="match status" value="1"/>
</dbReference>
<dbReference type="PANTHER" id="PTHR30543">
    <property type="entry name" value="CHROMATE REDUCTASE"/>
    <property type="match status" value="1"/>
</dbReference>
<organism evidence="2 3">
    <name type="scientific">Gordonia sesuvii</name>
    <dbReference type="NCBI Taxonomy" id="3116777"/>
    <lineage>
        <taxon>Bacteria</taxon>
        <taxon>Bacillati</taxon>
        <taxon>Actinomycetota</taxon>
        <taxon>Actinomycetes</taxon>
        <taxon>Mycobacteriales</taxon>
        <taxon>Gordoniaceae</taxon>
        <taxon>Gordonia</taxon>
    </lineage>
</organism>
<dbReference type="PANTHER" id="PTHR30543:SF21">
    <property type="entry name" value="NAD(P)H-DEPENDENT FMN REDUCTASE LOT6"/>
    <property type="match status" value="1"/>
</dbReference>
<dbReference type="Proteomes" id="UP001347146">
    <property type="component" value="Unassembled WGS sequence"/>
</dbReference>